<dbReference type="GO" id="GO:0016491">
    <property type="term" value="F:oxidoreductase activity"/>
    <property type="evidence" value="ECO:0007669"/>
    <property type="project" value="UniProtKB-KW"/>
</dbReference>
<protein>
    <submittedName>
        <fullName evidence="3">SDR family oxidoreductase</fullName>
    </submittedName>
</protein>
<dbReference type="InterPro" id="IPR020904">
    <property type="entry name" value="Sc_DH/Rdtase_CS"/>
</dbReference>
<name>A0A7G6SMF4_9HYPH</name>
<evidence type="ECO:0000256" key="1">
    <source>
        <dbReference type="ARBA" id="ARBA00006484"/>
    </source>
</evidence>
<dbReference type="InterPro" id="IPR036291">
    <property type="entry name" value="NAD(P)-bd_dom_sf"/>
</dbReference>
<dbReference type="NCBIfam" id="NF004513">
    <property type="entry name" value="PRK05854.1"/>
    <property type="match status" value="1"/>
</dbReference>
<dbReference type="Proteomes" id="UP000515465">
    <property type="component" value="Chromosome"/>
</dbReference>
<dbReference type="EMBL" id="CP050296">
    <property type="protein sequence ID" value="QND55686.1"/>
    <property type="molecule type" value="Genomic_DNA"/>
</dbReference>
<sequence>MSTWTTHDIPPQQGRKAVITGATGGLGYETALALAKAGANVLMTGRNEAKGKDALSRVQAAVPGAAVRYAHLDLADLASVEAFAGQLAGEWEAIDLLVNNAGVMTPPTRHETVDGFELQFGTNYLGHFALTGRLLPLLRKGQKTRVVNLSSGAHRIQAAIHFDDLQWRKRYRPWAAYAQSKLAMILFAFELQRRSDAKDWGLLSNAAHPGYALTDLQTSGPRLGRNGRSSPFDWLGVLLAPVLSQSAAAGSLPTLFAATAPDAKAGGYYGPQGLFEMKGKVGEARIGRHARDTAVAARLWDVSQDLTGVRWPGATA</sequence>
<keyword evidence="2" id="KW-0560">Oxidoreductase</keyword>
<evidence type="ECO:0000256" key="2">
    <source>
        <dbReference type="ARBA" id="ARBA00023002"/>
    </source>
</evidence>
<reference evidence="4" key="1">
    <citation type="journal article" date="2020" name="Mol. Plant Microbe">
        <title>Rhizobial microsymbionts of the narrowly endemic Oxytropis species growing in Kamchatka are characterized by significant genetic diversity and possess a set of genes that are associated with T3SS and T6SS secretion systems and can affect the development of symbiosis.</title>
        <authorList>
            <person name="Safronova V."/>
            <person name="Guro P."/>
            <person name="Sazanova A."/>
            <person name="Kuznetsova I."/>
            <person name="Belimov A."/>
            <person name="Yakubov V."/>
            <person name="Chirak E."/>
            <person name="Afonin A."/>
            <person name="Gogolev Y."/>
            <person name="Andronov E."/>
            <person name="Tikhonovich I."/>
        </authorList>
    </citation>
    <scope>NUCLEOTIDE SEQUENCE [LARGE SCALE GENOMIC DNA]</scope>
    <source>
        <strain evidence="4">583</strain>
    </source>
</reference>
<dbReference type="Pfam" id="PF00106">
    <property type="entry name" value="adh_short"/>
    <property type="match status" value="1"/>
</dbReference>
<dbReference type="Gene3D" id="3.40.50.720">
    <property type="entry name" value="NAD(P)-binding Rossmann-like Domain"/>
    <property type="match status" value="1"/>
</dbReference>
<dbReference type="PANTHER" id="PTHR24320:SF148">
    <property type="entry name" value="NAD(P)-BINDING ROSSMANN-FOLD SUPERFAMILY PROTEIN"/>
    <property type="match status" value="1"/>
</dbReference>
<proteinExistence type="inferred from homology"/>
<dbReference type="PROSITE" id="PS00061">
    <property type="entry name" value="ADH_SHORT"/>
    <property type="match status" value="1"/>
</dbReference>
<gene>
    <name evidence="3" type="ORF">HB778_02620</name>
</gene>
<evidence type="ECO:0000313" key="4">
    <source>
        <dbReference type="Proteomes" id="UP000515465"/>
    </source>
</evidence>
<dbReference type="PRINTS" id="PR00081">
    <property type="entry name" value="GDHRDH"/>
</dbReference>
<accession>A0A7G6SMF4</accession>
<dbReference type="RefSeq" id="WP_183461248.1">
    <property type="nucleotide sequence ID" value="NZ_CP050296.1"/>
</dbReference>
<dbReference type="PANTHER" id="PTHR24320">
    <property type="entry name" value="RETINOL DEHYDROGENASE"/>
    <property type="match status" value="1"/>
</dbReference>
<dbReference type="CDD" id="cd05327">
    <property type="entry name" value="retinol-DH_like_SDR_c_like"/>
    <property type="match status" value="1"/>
</dbReference>
<dbReference type="SUPFAM" id="SSF51735">
    <property type="entry name" value="NAD(P)-binding Rossmann-fold domains"/>
    <property type="match status" value="1"/>
</dbReference>
<organism evidence="3 4">
    <name type="scientific">Mesorhizobium huakuii</name>
    <dbReference type="NCBI Taxonomy" id="28104"/>
    <lineage>
        <taxon>Bacteria</taxon>
        <taxon>Pseudomonadati</taxon>
        <taxon>Pseudomonadota</taxon>
        <taxon>Alphaproteobacteria</taxon>
        <taxon>Hyphomicrobiales</taxon>
        <taxon>Phyllobacteriaceae</taxon>
        <taxon>Mesorhizobium</taxon>
    </lineage>
</organism>
<evidence type="ECO:0000313" key="3">
    <source>
        <dbReference type="EMBL" id="QND55686.1"/>
    </source>
</evidence>
<dbReference type="AlphaFoldDB" id="A0A7G6SMF4"/>
<dbReference type="InterPro" id="IPR002347">
    <property type="entry name" value="SDR_fam"/>
</dbReference>
<comment type="similarity">
    <text evidence="1">Belongs to the short-chain dehydrogenases/reductases (SDR) family.</text>
</comment>
<dbReference type="NCBIfam" id="NF004846">
    <property type="entry name" value="PRK06197.1"/>
    <property type="match status" value="1"/>
</dbReference>